<gene>
    <name evidence="14" type="primary">dnaB</name>
    <name evidence="14" type="ORF">O7R10_00350</name>
</gene>
<evidence type="ECO:0000256" key="9">
    <source>
        <dbReference type="ARBA" id="ARBA00023235"/>
    </source>
</evidence>
<sequence length="458" mass="53341">MNKNFKLPYYLDAEQSVLGIIFLDPKQIINIINRLEVDDFFNIDHQRIYSVMKELYYQRKEIDYYSVYIFLEEKKQNIEGGKDYLIKLGSLFPSIYHLDNYIDFLLEASLKREIINAASTIVYDGVNNSDIDSQSFLNFAEEKIFKISQRKKNSNFIRINSLLHEIKEKTINIRREHNIIGLSSGYENLDEITLGFKPEELIILAARPSMGKSSFMMNIAVNIAQKNKKSKASVAIFSLEMSNEQLGTRILSSISEIPHKQIQLGILSEKQINILNASIYQLENLNIYFDDTTTVNILDIVSQCRQLKNQNKLDIVIIDYLQLIKKPSKSNNHFWNRQEEVSDISKSLKQMARELKIPVIALSQLSREVEKREDKRPILSDLRDSGSIEQDADIVMFLYRKSYYNKFKNKENEINNDIKGYTELIIAKNRNGATSTKTFNFDSNCLLFYEVELNKEVY</sequence>
<evidence type="ECO:0000256" key="6">
    <source>
        <dbReference type="ARBA" id="ARBA00022806"/>
    </source>
</evidence>
<dbReference type="PANTHER" id="PTHR30153:SF2">
    <property type="entry name" value="REPLICATIVE DNA HELICASE"/>
    <property type="match status" value="1"/>
</dbReference>
<dbReference type="Proteomes" id="UP001210120">
    <property type="component" value="Chromosome"/>
</dbReference>
<dbReference type="InterPro" id="IPR007693">
    <property type="entry name" value="DNA_helicase_DnaB-like_N"/>
</dbReference>
<evidence type="ECO:0000259" key="13">
    <source>
        <dbReference type="PROSITE" id="PS51199"/>
    </source>
</evidence>
<comment type="function">
    <text evidence="12">The main replicative DNA helicase, it participates in initiation and elongation during chromosome replication. Travels ahead of the DNA replisome, separating dsDNA into templates for DNA synthesis. A processive ATP-dependent 5'-3' DNA helicase it has DNA-dependent ATPase activity.</text>
</comment>
<evidence type="ECO:0000256" key="11">
    <source>
        <dbReference type="NCBIfam" id="TIGR00665"/>
    </source>
</evidence>
<dbReference type="EC" id="5.6.2.3" evidence="11 12"/>
<dbReference type="Gene3D" id="1.10.860.10">
    <property type="entry name" value="DNAb Helicase, Chain A"/>
    <property type="match status" value="1"/>
</dbReference>
<dbReference type="InterPro" id="IPR007694">
    <property type="entry name" value="DNA_helicase_DnaB-like_C"/>
</dbReference>
<dbReference type="CDD" id="cd00984">
    <property type="entry name" value="DnaB_C"/>
    <property type="match status" value="1"/>
</dbReference>
<keyword evidence="4 12" id="KW-0547">Nucleotide-binding</keyword>
<evidence type="ECO:0000313" key="14">
    <source>
        <dbReference type="EMBL" id="WBL31504.1"/>
    </source>
</evidence>
<keyword evidence="3 12" id="KW-0235">DNA replication</keyword>
<dbReference type="SUPFAM" id="SSF48024">
    <property type="entry name" value="N-terminal domain of DnaB helicase"/>
    <property type="match status" value="1"/>
</dbReference>
<evidence type="ECO:0000256" key="4">
    <source>
        <dbReference type="ARBA" id="ARBA00022741"/>
    </source>
</evidence>
<keyword evidence="8 12" id="KW-0238">DNA-binding</keyword>
<dbReference type="InterPro" id="IPR036185">
    <property type="entry name" value="DNA_heli_DnaB-like_N_sf"/>
</dbReference>
<evidence type="ECO:0000256" key="10">
    <source>
        <dbReference type="ARBA" id="ARBA00048954"/>
    </source>
</evidence>
<protein>
    <recommendedName>
        <fullName evidence="11 12">Replicative DNA helicase</fullName>
        <ecNumber evidence="11 12">5.6.2.3</ecNumber>
    </recommendedName>
</protein>
<accession>A0ABY7M1A7</accession>
<dbReference type="PROSITE" id="PS51199">
    <property type="entry name" value="SF4_HELICASE"/>
    <property type="match status" value="1"/>
</dbReference>
<comment type="catalytic activity">
    <reaction evidence="10 12">
        <text>ATP + H2O = ADP + phosphate + H(+)</text>
        <dbReference type="Rhea" id="RHEA:13065"/>
        <dbReference type="ChEBI" id="CHEBI:15377"/>
        <dbReference type="ChEBI" id="CHEBI:15378"/>
        <dbReference type="ChEBI" id="CHEBI:30616"/>
        <dbReference type="ChEBI" id="CHEBI:43474"/>
        <dbReference type="ChEBI" id="CHEBI:456216"/>
        <dbReference type="EC" id="5.6.2.3"/>
    </reaction>
</comment>
<evidence type="ECO:0000256" key="5">
    <source>
        <dbReference type="ARBA" id="ARBA00022801"/>
    </source>
</evidence>
<evidence type="ECO:0000256" key="1">
    <source>
        <dbReference type="ARBA" id="ARBA00008428"/>
    </source>
</evidence>
<dbReference type="NCBIfam" id="TIGR00665">
    <property type="entry name" value="DnaB"/>
    <property type="match status" value="1"/>
</dbReference>
<dbReference type="GO" id="GO:0016787">
    <property type="term" value="F:hydrolase activity"/>
    <property type="evidence" value="ECO:0007669"/>
    <property type="project" value="UniProtKB-KW"/>
</dbReference>
<organism evidence="14 15">
    <name type="scientific">Candidatus Phytoplasma sacchari</name>
    <dbReference type="NCBI Taxonomy" id="2609813"/>
    <lineage>
        <taxon>Bacteria</taxon>
        <taxon>Bacillati</taxon>
        <taxon>Mycoplasmatota</taxon>
        <taxon>Mollicutes</taxon>
        <taxon>Acholeplasmatales</taxon>
        <taxon>Acholeplasmataceae</taxon>
        <taxon>Candidatus Phytoplasma</taxon>
        <taxon>16SrXI (Rice yellow dwarf group)</taxon>
    </lineage>
</organism>
<dbReference type="SUPFAM" id="SSF52540">
    <property type="entry name" value="P-loop containing nucleoside triphosphate hydrolases"/>
    <property type="match status" value="1"/>
</dbReference>
<comment type="similarity">
    <text evidence="1 12">Belongs to the helicase family. DnaB subfamily.</text>
</comment>
<evidence type="ECO:0000256" key="3">
    <source>
        <dbReference type="ARBA" id="ARBA00022705"/>
    </source>
</evidence>
<evidence type="ECO:0000256" key="8">
    <source>
        <dbReference type="ARBA" id="ARBA00023125"/>
    </source>
</evidence>
<keyword evidence="6 12" id="KW-0347">Helicase</keyword>
<dbReference type="Gene3D" id="3.40.50.300">
    <property type="entry name" value="P-loop containing nucleotide triphosphate hydrolases"/>
    <property type="match status" value="1"/>
</dbReference>
<dbReference type="InterPro" id="IPR016136">
    <property type="entry name" value="DNA_helicase_N/primase_C"/>
</dbReference>
<keyword evidence="7 12" id="KW-0067">ATP-binding</keyword>
<dbReference type="Pfam" id="PF00772">
    <property type="entry name" value="DnaB"/>
    <property type="match status" value="1"/>
</dbReference>
<evidence type="ECO:0000313" key="15">
    <source>
        <dbReference type="Proteomes" id="UP001210120"/>
    </source>
</evidence>
<dbReference type="PANTHER" id="PTHR30153">
    <property type="entry name" value="REPLICATIVE DNA HELICASE DNAB"/>
    <property type="match status" value="1"/>
</dbReference>
<keyword evidence="2 12" id="KW-0639">Primosome</keyword>
<dbReference type="GO" id="GO:0003678">
    <property type="term" value="F:DNA helicase activity"/>
    <property type="evidence" value="ECO:0007669"/>
    <property type="project" value="UniProtKB-EC"/>
</dbReference>
<feature type="domain" description="SF4 helicase" evidence="13">
    <location>
        <begin position="175"/>
        <end position="455"/>
    </location>
</feature>
<dbReference type="Pfam" id="PF03796">
    <property type="entry name" value="DnaB_C"/>
    <property type="match status" value="1"/>
</dbReference>
<evidence type="ECO:0000256" key="7">
    <source>
        <dbReference type="ARBA" id="ARBA00022840"/>
    </source>
</evidence>
<evidence type="ECO:0000256" key="2">
    <source>
        <dbReference type="ARBA" id="ARBA00022515"/>
    </source>
</evidence>
<dbReference type="InterPro" id="IPR027417">
    <property type="entry name" value="P-loop_NTPase"/>
</dbReference>
<keyword evidence="5 12" id="KW-0378">Hydrolase</keyword>
<dbReference type="EMBL" id="CP115156">
    <property type="protein sequence ID" value="WBL31504.1"/>
    <property type="molecule type" value="Genomic_DNA"/>
</dbReference>
<keyword evidence="9" id="KW-0413">Isomerase</keyword>
<dbReference type="InterPro" id="IPR007692">
    <property type="entry name" value="DNA_helicase_DnaB"/>
</dbReference>
<evidence type="ECO:0000256" key="12">
    <source>
        <dbReference type="RuleBase" id="RU362085"/>
    </source>
</evidence>
<keyword evidence="15" id="KW-1185">Reference proteome</keyword>
<reference evidence="14" key="1">
    <citation type="submission" date="2022-12" db="EMBL/GenBank/DDBJ databases">
        <title>Genomic Characterization of Candidatus Phytoplasma sacchari in China.</title>
        <authorList>
            <person name="Zhang R.-Y."/>
        </authorList>
    </citation>
    <scope>NUCLEOTIDE SEQUENCE [LARGE SCALE GENOMIC DNA]</scope>
    <source>
        <strain evidence="14">SCWL1</strain>
    </source>
</reference>
<name>A0ABY7M1A7_9MOLU</name>
<proteinExistence type="inferred from homology"/>